<dbReference type="GO" id="GO:0003872">
    <property type="term" value="F:6-phosphofructokinase activity"/>
    <property type="evidence" value="ECO:0007669"/>
    <property type="project" value="InterPro"/>
</dbReference>
<evidence type="ECO:0000256" key="3">
    <source>
        <dbReference type="ARBA" id="ARBA00022723"/>
    </source>
</evidence>
<name>A0AAV6JYE7_9ERIC</name>
<keyword evidence="4" id="KW-0418">Kinase</keyword>
<protein>
    <recommendedName>
        <fullName evidence="7">Phosphofructokinase domain-containing protein</fullName>
    </recommendedName>
</protein>
<evidence type="ECO:0000256" key="4">
    <source>
        <dbReference type="ARBA" id="ARBA00022777"/>
    </source>
</evidence>
<organism evidence="8 9">
    <name type="scientific">Rhododendron griersonianum</name>
    <dbReference type="NCBI Taxonomy" id="479676"/>
    <lineage>
        <taxon>Eukaryota</taxon>
        <taxon>Viridiplantae</taxon>
        <taxon>Streptophyta</taxon>
        <taxon>Embryophyta</taxon>
        <taxon>Tracheophyta</taxon>
        <taxon>Spermatophyta</taxon>
        <taxon>Magnoliopsida</taxon>
        <taxon>eudicotyledons</taxon>
        <taxon>Gunneridae</taxon>
        <taxon>Pentapetalae</taxon>
        <taxon>asterids</taxon>
        <taxon>Ericales</taxon>
        <taxon>Ericaceae</taxon>
        <taxon>Ericoideae</taxon>
        <taxon>Rhodoreae</taxon>
        <taxon>Rhododendron</taxon>
    </lineage>
</organism>
<feature type="region of interest" description="Disordered" evidence="6">
    <location>
        <begin position="25"/>
        <end position="67"/>
    </location>
</feature>
<dbReference type="Proteomes" id="UP000823749">
    <property type="component" value="Chromosome 6"/>
</dbReference>
<keyword evidence="3" id="KW-0479">Metal-binding</keyword>
<evidence type="ECO:0000313" key="8">
    <source>
        <dbReference type="EMBL" id="KAG5545170.1"/>
    </source>
</evidence>
<evidence type="ECO:0000259" key="7">
    <source>
        <dbReference type="Pfam" id="PF00365"/>
    </source>
</evidence>
<dbReference type="AlphaFoldDB" id="A0AAV6JYE7"/>
<dbReference type="Gene3D" id="3.40.50.450">
    <property type="match status" value="1"/>
</dbReference>
<dbReference type="SUPFAM" id="SSF53784">
    <property type="entry name" value="Phosphofructokinase"/>
    <property type="match status" value="1"/>
</dbReference>
<keyword evidence="2" id="KW-0808">Transferase</keyword>
<reference evidence="8 9" key="1">
    <citation type="submission" date="2020-08" db="EMBL/GenBank/DDBJ databases">
        <title>Plant Genome Project.</title>
        <authorList>
            <person name="Zhang R.-G."/>
        </authorList>
    </citation>
    <scope>NUCLEOTIDE SEQUENCE [LARGE SCALE GENOMIC DNA]</scope>
    <source>
        <strain evidence="8">WSP0</strain>
        <tissue evidence="8">Leaf</tissue>
    </source>
</reference>
<comment type="caution">
    <text evidence="8">The sequence shown here is derived from an EMBL/GenBank/DDBJ whole genome shotgun (WGS) entry which is preliminary data.</text>
</comment>
<proteinExistence type="predicted"/>
<dbReference type="InterPro" id="IPR000023">
    <property type="entry name" value="Phosphofructokinase_dom"/>
</dbReference>
<gene>
    <name evidence="8" type="ORF">RHGRI_017598</name>
</gene>
<evidence type="ECO:0000313" key="9">
    <source>
        <dbReference type="Proteomes" id="UP000823749"/>
    </source>
</evidence>
<evidence type="ECO:0000256" key="5">
    <source>
        <dbReference type="ARBA" id="ARBA00022842"/>
    </source>
</evidence>
<dbReference type="PANTHER" id="PTHR45770">
    <property type="entry name" value="ATP-DEPENDENT 6-PHOSPHOFRUCTOKINASE 1"/>
    <property type="match status" value="1"/>
</dbReference>
<dbReference type="InterPro" id="IPR035966">
    <property type="entry name" value="PKF_sf"/>
</dbReference>
<feature type="domain" description="Phosphofructokinase" evidence="7">
    <location>
        <begin position="158"/>
        <end position="223"/>
    </location>
</feature>
<keyword evidence="5" id="KW-0460">Magnesium</keyword>
<dbReference type="InterPro" id="IPR050929">
    <property type="entry name" value="PFKA"/>
</dbReference>
<sequence length="240" mass="27526">MAVIVFHSNRWQLHFNDSKKIPKLSLGRGKRMRRNEKREEKPKDMVHVRARRGQATDSHSLAKRGSRRCRAPAAPLETILLEVVGLGRRRGLTNQRSYEDHTYRQIVIFQPPYDGAQKMKLVHSIQDRGINQIRRYQHALSRFTLLEKTVPREGIYEEIRRRGLKIAVAGIPKTIGNDIPVIDKSFGFDTAFEEAQRAINAAHVESDSIENGIGLVKLMGRYSVGFECYVVGIKDCFMTR</sequence>
<dbReference type="EMBL" id="JACTNZ010000006">
    <property type="protein sequence ID" value="KAG5545170.1"/>
    <property type="molecule type" value="Genomic_DNA"/>
</dbReference>
<evidence type="ECO:0000256" key="1">
    <source>
        <dbReference type="ARBA" id="ARBA00022533"/>
    </source>
</evidence>
<dbReference type="Pfam" id="PF00365">
    <property type="entry name" value="PFK"/>
    <property type="match status" value="1"/>
</dbReference>
<dbReference type="GO" id="GO:0046872">
    <property type="term" value="F:metal ion binding"/>
    <property type="evidence" value="ECO:0007669"/>
    <property type="project" value="UniProtKB-KW"/>
</dbReference>
<evidence type="ECO:0000256" key="2">
    <source>
        <dbReference type="ARBA" id="ARBA00022679"/>
    </source>
</evidence>
<evidence type="ECO:0000256" key="6">
    <source>
        <dbReference type="SAM" id="MobiDB-lite"/>
    </source>
</evidence>
<keyword evidence="9" id="KW-1185">Reference proteome</keyword>
<accession>A0AAV6JYE7</accession>
<keyword evidence="1" id="KW-0021">Allosteric enzyme</keyword>
<feature type="compositionally biased region" description="Basic and acidic residues" evidence="6">
    <location>
        <begin position="36"/>
        <end position="47"/>
    </location>
</feature>